<dbReference type="EMBL" id="CAXAMN010006668">
    <property type="protein sequence ID" value="CAK9018624.1"/>
    <property type="molecule type" value="Genomic_DNA"/>
</dbReference>
<gene>
    <name evidence="1" type="ORF">CCMP2556_LOCUS13339</name>
</gene>
<comment type="caution">
    <text evidence="1">The sequence shown here is derived from an EMBL/GenBank/DDBJ whole genome shotgun (WGS) entry which is preliminary data.</text>
</comment>
<dbReference type="InterPro" id="IPR037151">
    <property type="entry name" value="AlkB-like_sf"/>
</dbReference>
<evidence type="ECO:0000313" key="1">
    <source>
        <dbReference type="EMBL" id="CAK9018624.1"/>
    </source>
</evidence>
<organism evidence="1 2">
    <name type="scientific">Durusdinium trenchii</name>
    <dbReference type="NCBI Taxonomy" id="1381693"/>
    <lineage>
        <taxon>Eukaryota</taxon>
        <taxon>Sar</taxon>
        <taxon>Alveolata</taxon>
        <taxon>Dinophyceae</taxon>
        <taxon>Suessiales</taxon>
        <taxon>Symbiodiniaceae</taxon>
        <taxon>Durusdinium</taxon>
    </lineage>
</organism>
<dbReference type="SUPFAM" id="SSF51197">
    <property type="entry name" value="Clavaminate synthase-like"/>
    <property type="match status" value="1"/>
</dbReference>
<protein>
    <submittedName>
        <fullName evidence="1">Uncharacterized protein</fullName>
    </submittedName>
</protein>
<accession>A0ABP0JXA7</accession>
<dbReference type="PANTHER" id="PTHR42256:SF1">
    <property type="entry name" value="FE2OG DIOXYGENASE DOMAIN-CONTAINING PROTEIN"/>
    <property type="match status" value="1"/>
</dbReference>
<evidence type="ECO:0000313" key="2">
    <source>
        <dbReference type="Proteomes" id="UP001642484"/>
    </source>
</evidence>
<keyword evidence="2" id="KW-1185">Reference proteome</keyword>
<sequence>MSRLIHSLHTHTHGLGLPSTTNCRFHQAQRTSRFHSLFFLPTSLPLGPPSSNEAAAHAFRGLHGRKSDFSLLASASGATFSAVLDGNAHYYKALASELENFSTYEALVSELEYRPAWMSGGLALHRPAALGSESQLQKSPTYERIVRFLAGFFGVEPIRSLVNHYRSAEDFTAFHSDQYFSGVNMTIGASFGEERSLVFEHRETKEQFSFPQQNGDVFAFTDSVNRQFVHGIPRERQPGVRREGVESFGRGWRLGGGSGSHLGGGLGYVFMKPLPGKIKLCQRMFK</sequence>
<dbReference type="PANTHER" id="PTHR42256">
    <property type="entry name" value="OXOGLUTARATE/IRON-DEPENDENT DIOXYGENASE"/>
    <property type="match status" value="1"/>
</dbReference>
<proteinExistence type="predicted"/>
<dbReference type="Proteomes" id="UP001642484">
    <property type="component" value="Unassembled WGS sequence"/>
</dbReference>
<reference evidence="1 2" key="1">
    <citation type="submission" date="2024-02" db="EMBL/GenBank/DDBJ databases">
        <authorList>
            <person name="Chen Y."/>
            <person name="Shah S."/>
            <person name="Dougan E. K."/>
            <person name="Thang M."/>
            <person name="Chan C."/>
        </authorList>
    </citation>
    <scope>NUCLEOTIDE SEQUENCE [LARGE SCALE GENOMIC DNA]</scope>
</reference>
<dbReference type="Gene3D" id="2.60.120.590">
    <property type="entry name" value="Alpha-ketoglutarate-dependent dioxygenase AlkB-like"/>
    <property type="match status" value="1"/>
</dbReference>
<name>A0ABP0JXA7_9DINO</name>